<protein>
    <recommendedName>
        <fullName evidence="3">Transcription factor domain-containing protein</fullName>
    </recommendedName>
</protein>
<organism evidence="1 2">
    <name type="scientific">Phialophora macrospora</name>
    <dbReference type="NCBI Taxonomy" id="1851006"/>
    <lineage>
        <taxon>Eukaryota</taxon>
        <taxon>Fungi</taxon>
        <taxon>Dikarya</taxon>
        <taxon>Ascomycota</taxon>
        <taxon>Pezizomycotina</taxon>
        <taxon>Eurotiomycetes</taxon>
        <taxon>Chaetothyriomycetidae</taxon>
        <taxon>Chaetothyriales</taxon>
        <taxon>Herpotrichiellaceae</taxon>
        <taxon>Phialophora</taxon>
    </lineage>
</organism>
<dbReference type="HOGENOM" id="CLU_713708_0_0_1"/>
<evidence type="ECO:0000313" key="2">
    <source>
        <dbReference type="Proteomes" id="UP000054266"/>
    </source>
</evidence>
<accession>A0A0D2CKU9</accession>
<keyword evidence="2" id="KW-1185">Reference proteome</keyword>
<sequence length="387" mass="44340">MSVRLALAEREWRDSKFCLRFEAPAHALLTMSTTLMAQHQPAPGAEQRVLLSKNKTIASLRKLLAEHSVSESLPIVACVVYLLGAAICANELNEAEIHSKTLKRFFETRKSLEPGSVEHTFFIRCLRFCIRYATLTLTAPIFNLAHVSDLLSKSFRPGDVFFDTSCPQRFDTNVDISLREPLRDIFTRLRKGFWLWRQRQFHGVTVQESADWTIGHYYLLQGRLLYIYDDYRSKLATPLQWDSVRLHVEMCLSLGLLCILNSSDLVGASTQDCSGFLLGALQQHVVVLMGERLEDQAQKHDTQWETSILWFLFAAWLIDRSHKRQDSRDSSIISFSDRLAVHVSLMGLQTWDQMAARLQKFILFEEMKPAVSFWFAETMLASADGVK</sequence>
<gene>
    <name evidence="1" type="ORF">PV04_08116</name>
</gene>
<evidence type="ECO:0008006" key="3">
    <source>
        <dbReference type="Google" id="ProtNLM"/>
    </source>
</evidence>
<proteinExistence type="predicted"/>
<dbReference type="EMBL" id="KN846960">
    <property type="protein sequence ID" value="KIW65901.1"/>
    <property type="molecule type" value="Genomic_DNA"/>
</dbReference>
<dbReference type="Proteomes" id="UP000054266">
    <property type="component" value="Unassembled WGS sequence"/>
</dbReference>
<evidence type="ECO:0000313" key="1">
    <source>
        <dbReference type="EMBL" id="KIW65901.1"/>
    </source>
</evidence>
<dbReference type="AlphaFoldDB" id="A0A0D2CKU9"/>
<reference evidence="1 2" key="1">
    <citation type="submission" date="2015-01" db="EMBL/GenBank/DDBJ databases">
        <title>The Genome Sequence of Capronia semiimmersa CBS27337.</title>
        <authorList>
            <consortium name="The Broad Institute Genomics Platform"/>
            <person name="Cuomo C."/>
            <person name="de Hoog S."/>
            <person name="Gorbushina A."/>
            <person name="Stielow B."/>
            <person name="Teixiera M."/>
            <person name="Abouelleil A."/>
            <person name="Chapman S.B."/>
            <person name="Priest M."/>
            <person name="Young S.K."/>
            <person name="Wortman J."/>
            <person name="Nusbaum C."/>
            <person name="Birren B."/>
        </authorList>
    </citation>
    <scope>NUCLEOTIDE SEQUENCE [LARGE SCALE GENOMIC DNA]</scope>
    <source>
        <strain evidence="1 2">CBS 27337</strain>
    </source>
</reference>
<name>A0A0D2CKU9_9EURO</name>